<dbReference type="PANTHER" id="PTHR40616:SF1">
    <property type="entry name" value="LINALOOL DEHYDRATASE_ISOMERASE DOMAIN-CONTAINING PROTEIN"/>
    <property type="match status" value="1"/>
</dbReference>
<feature type="chain" id="PRO_5040230849" evidence="1">
    <location>
        <begin position="20"/>
        <end position="561"/>
    </location>
</feature>
<dbReference type="AlphaFoldDB" id="A0A9P9XG71"/>
<proteinExistence type="predicted"/>
<keyword evidence="1" id="KW-0732">Signal</keyword>
<sequence length="561" mass="61772">MAATFKAMGILALASSTMAVSPYVANLSTNAQGLLTESMTWMDQYYDRSAGYLYDIGSASALRHETRSSVWYALGLLARNDGDDVAEAEKIIKNTIGAQFKNVSEQWYGDYQKYDGEPYVGSPYYEDSIYNSWDPNWRGFVGTTLVMALEEFPHLLSNDTQDLILESLHNTTKGDEYRVGGVDDDNLYPAYSNPVSAFLLDNSCNAGTNTTKAIMRALVSGYTGRRLNDANMTASGESYAQEIIDLFDRANTLSEFNSGTYTGVSLFGLILWSKYLPEDSVMTQKGPQMLADTWKAVAQLWHPGMKNMAGPWDRAYGYDMNRYVSLMALWFWTLIGKENSSLISAPQVMSHAADYAWAPLFAVLADFHASLLPEGLVANLTTFGSEDRTFSASTFYPPYDLVPRNISTWLSENLTIGAESFKENVVGGPSINQASFNPAVVQWDTGAEIAFISLYPTEMSLDVEVAPNKLSLSYPNGTADSIFTFVVGTFIKKPTITSWADVQGLSVNVSGNVNETYALSFAGSMGGTSSPIRDFEFWNFTYTLPQGFEGTPSIVLDLNLL</sequence>
<protein>
    <submittedName>
        <fullName evidence="2">Uncharacterized protein</fullName>
    </submittedName>
</protein>
<gene>
    <name evidence="2" type="ORF">CABS02_06888</name>
</gene>
<organism evidence="2 3">
    <name type="scientific">Colletotrichum abscissum</name>
    <dbReference type="NCBI Taxonomy" id="1671311"/>
    <lineage>
        <taxon>Eukaryota</taxon>
        <taxon>Fungi</taxon>
        <taxon>Dikarya</taxon>
        <taxon>Ascomycota</taxon>
        <taxon>Pezizomycotina</taxon>
        <taxon>Sordariomycetes</taxon>
        <taxon>Hypocreomycetidae</taxon>
        <taxon>Glomerellales</taxon>
        <taxon>Glomerellaceae</taxon>
        <taxon>Colletotrichum</taxon>
        <taxon>Colletotrichum acutatum species complex</taxon>
    </lineage>
</organism>
<feature type="signal peptide" evidence="1">
    <location>
        <begin position="1"/>
        <end position="19"/>
    </location>
</feature>
<name>A0A9P9XG71_9PEZI</name>
<evidence type="ECO:0000256" key="1">
    <source>
        <dbReference type="SAM" id="SignalP"/>
    </source>
</evidence>
<evidence type="ECO:0000313" key="2">
    <source>
        <dbReference type="EMBL" id="KAI3552883.1"/>
    </source>
</evidence>
<reference evidence="2" key="1">
    <citation type="submission" date="2019-01" db="EMBL/GenBank/DDBJ databases">
        <title>Colletotrichum abscissum LGMF1257.</title>
        <authorList>
            <person name="Baroncelli R."/>
        </authorList>
    </citation>
    <scope>NUCLEOTIDE SEQUENCE</scope>
    <source>
        <strain evidence="2">Ca142</strain>
    </source>
</reference>
<keyword evidence="3" id="KW-1185">Reference proteome</keyword>
<dbReference type="Proteomes" id="UP001056436">
    <property type="component" value="Unassembled WGS sequence"/>
</dbReference>
<dbReference type="EMBL" id="SDAQ01000035">
    <property type="protein sequence ID" value="KAI3552883.1"/>
    <property type="molecule type" value="Genomic_DNA"/>
</dbReference>
<dbReference type="PANTHER" id="PTHR40616">
    <property type="entry name" value="LINALOOL DEHYDRATASE_ISOMERASE DOMAIN-CONTAINING PROTEIN"/>
    <property type="match status" value="1"/>
</dbReference>
<evidence type="ECO:0000313" key="3">
    <source>
        <dbReference type="Proteomes" id="UP001056436"/>
    </source>
</evidence>
<dbReference type="OrthoDB" id="2580323at2759"/>
<accession>A0A9P9XG71</accession>
<comment type="caution">
    <text evidence="2">The sequence shown here is derived from an EMBL/GenBank/DDBJ whole genome shotgun (WGS) entry which is preliminary data.</text>
</comment>